<dbReference type="EMBL" id="QEAS01000013">
    <property type="protein sequence ID" value="PWG79631.1"/>
    <property type="molecule type" value="Genomic_DNA"/>
</dbReference>
<evidence type="ECO:0000256" key="1">
    <source>
        <dbReference type="SAM" id="SignalP"/>
    </source>
</evidence>
<evidence type="ECO:0000313" key="2">
    <source>
        <dbReference type="EMBL" id="PWG79631.1"/>
    </source>
</evidence>
<feature type="chain" id="PRO_5015732082" evidence="1">
    <location>
        <begin position="23"/>
        <end position="256"/>
    </location>
</feature>
<dbReference type="Proteomes" id="UP000245647">
    <property type="component" value="Unassembled WGS sequence"/>
</dbReference>
<reference evidence="2 3" key="1">
    <citation type="submission" date="2018-04" db="EMBL/GenBank/DDBJ databases">
        <title>Pedobacter chongqingensis sp. nov., isolated from a rottenly hemp rope.</title>
        <authorList>
            <person name="Cai Y."/>
        </authorList>
    </citation>
    <scope>NUCLEOTIDE SEQUENCE [LARGE SCALE GENOMIC DNA]</scope>
    <source>
        <strain evidence="2 3">FJ4-8</strain>
    </source>
</reference>
<protein>
    <submittedName>
        <fullName evidence="2">DUF3575 domain-containing protein</fullName>
    </submittedName>
</protein>
<keyword evidence="3" id="KW-1185">Reference proteome</keyword>
<organism evidence="2 3">
    <name type="scientific">Pararcticibacter amylolyticus</name>
    <dbReference type="NCBI Taxonomy" id="2173175"/>
    <lineage>
        <taxon>Bacteria</taxon>
        <taxon>Pseudomonadati</taxon>
        <taxon>Bacteroidota</taxon>
        <taxon>Sphingobacteriia</taxon>
        <taxon>Sphingobacteriales</taxon>
        <taxon>Sphingobacteriaceae</taxon>
        <taxon>Pararcticibacter</taxon>
    </lineage>
</organism>
<proteinExistence type="predicted"/>
<evidence type="ECO:0000313" key="3">
    <source>
        <dbReference type="Proteomes" id="UP000245647"/>
    </source>
</evidence>
<sequence length="256" mass="28327">MRYTFTTLLSAIFFLSVTSAKAQVTNDTGKNLLKINVPAIVLNNYSFQYERVVGTKITAGAGIRFMPKGKLPLKSILESVIDDDDTWNRIENMKTSNFAFTPEVRFYLGQHVLRGFYVAPFAKIARYTGEIPDFKYDVAVPASANPSGSITKTIPIDGRLNTVTGGVLIGAQWKLSRLLYLDWWILGPQYGRSKGHLESKVDLSDENERKALADELEGLDIPLVDTDVSVTSTGARMDLKGPWTGVRAGINLGVRF</sequence>
<accession>A0A2U2PE02</accession>
<feature type="signal peptide" evidence="1">
    <location>
        <begin position="1"/>
        <end position="22"/>
    </location>
</feature>
<dbReference type="OrthoDB" id="1118958at2"/>
<dbReference type="RefSeq" id="WP_109416875.1">
    <property type="nucleotide sequence ID" value="NZ_QEAS01000013.1"/>
</dbReference>
<gene>
    <name evidence="2" type="ORF">DDR33_16340</name>
</gene>
<comment type="caution">
    <text evidence="2">The sequence shown here is derived from an EMBL/GenBank/DDBJ whole genome shotgun (WGS) entry which is preliminary data.</text>
</comment>
<dbReference type="AlphaFoldDB" id="A0A2U2PE02"/>
<keyword evidence="1" id="KW-0732">Signal</keyword>
<name>A0A2U2PE02_9SPHI</name>